<dbReference type="EMBL" id="CM056810">
    <property type="protein sequence ID" value="KAJ8645637.1"/>
    <property type="molecule type" value="Genomic_DNA"/>
</dbReference>
<keyword evidence="2" id="KW-1185">Reference proteome</keyword>
<organism evidence="1 2">
    <name type="scientific">Persea americana</name>
    <name type="common">Avocado</name>
    <dbReference type="NCBI Taxonomy" id="3435"/>
    <lineage>
        <taxon>Eukaryota</taxon>
        <taxon>Viridiplantae</taxon>
        <taxon>Streptophyta</taxon>
        <taxon>Embryophyta</taxon>
        <taxon>Tracheophyta</taxon>
        <taxon>Spermatophyta</taxon>
        <taxon>Magnoliopsida</taxon>
        <taxon>Magnoliidae</taxon>
        <taxon>Laurales</taxon>
        <taxon>Lauraceae</taxon>
        <taxon>Persea</taxon>
    </lineage>
</organism>
<proteinExistence type="predicted"/>
<dbReference type="Proteomes" id="UP001234297">
    <property type="component" value="Chromosome 2"/>
</dbReference>
<name>A0ACC2MIU6_PERAE</name>
<protein>
    <submittedName>
        <fullName evidence="1">Uncharacterized protein</fullName>
    </submittedName>
</protein>
<evidence type="ECO:0000313" key="2">
    <source>
        <dbReference type="Proteomes" id="UP001234297"/>
    </source>
</evidence>
<evidence type="ECO:0000313" key="1">
    <source>
        <dbReference type="EMBL" id="KAJ8645637.1"/>
    </source>
</evidence>
<reference evidence="1 2" key="1">
    <citation type="journal article" date="2022" name="Hortic Res">
        <title>A haplotype resolved chromosomal level avocado genome allows analysis of novel avocado genes.</title>
        <authorList>
            <person name="Nath O."/>
            <person name="Fletcher S.J."/>
            <person name="Hayward A."/>
            <person name="Shaw L.M."/>
            <person name="Masouleh A.K."/>
            <person name="Furtado A."/>
            <person name="Henry R.J."/>
            <person name="Mitter N."/>
        </authorList>
    </citation>
    <scope>NUCLEOTIDE SEQUENCE [LARGE SCALE GENOMIC DNA]</scope>
    <source>
        <strain evidence="2">cv. Hass</strain>
    </source>
</reference>
<sequence length="338" mass="38181">MSGLQYLDVSNNGFSGKLPPDIDTIFPDFVAFNMSTNELQGAIPLSLSKLQKLKTLDLSQNKLFGEMPEESFQSLENIESLDLSHNKLVGIIPPQITQLHSLSTFSVAFNDLSGVIPHEKQFLTFNESSYTGNHDLCGPPLPLNCSSNNPSQTRANKEEEEDNSEILDSPMFFYLLVAISYALGFWSFIALICNKNRRESLFRTVDRCCDWVYKLRSWHARELLRRSAILLREAAPTFQSSSLLAEARPSAESKDPPSSKKGRKQARRQIDLCCLHGICRCYVDSMPSLTISIEIDGYGFRNGSEMQASYEDLAFSGFFPFSDSFDLKSMDRFLDWIK</sequence>
<comment type="caution">
    <text evidence="1">The sequence shown here is derived from an EMBL/GenBank/DDBJ whole genome shotgun (WGS) entry which is preliminary data.</text>
</comment>
<gene>
    <name evidence="1" type="ORF">MRB53_007385</name>
</gene>
<accession>A0ACC2MIU6</accession>